<dbReference type="EMBL" id="CP071869">
    <property type="protein sequence ID" value="QTE24339.1"/>
    <property type="molecule type" value="Genomic_DNA"/>
</dbReference>
<reference evidence="1 2" key="1">
    <citation type="submission" date="2021-03" db="EMBL/GenBank/DDBJ databases">
        <title>Complete genome of Polaribacter_sp.SM13.</title>
        <authorList>
            <person name="Jeong S.W."/>
            <person name="Bae J.W."/>
        </authorList>
    </citation>
    <scope>NUCLEOTIDE SEQUENCE [LARGE SCALE GENOMIC DNA]</scope>
    <source>
        <strain evidence="1 2">SM13</strain>
    </source>
</reference>
<dbReference type="RefSeq" id="WP_208080311.1">
    <property type="nucleotide sequence ID" value="NZ_CP071869.1"/>
</dbReference>
<dbReference type="Proteomes" id="UP000663920">
    <property type="component" value="Chromosome"/>
</dbReference>
<sequence>MITKNYNYIKYYHLKLNELKIPFKEKLIKTSFGKTNIIICGDSNKPPFFLVHGLNSAAPFAIESVQFLLKEHHIFAIDLLGEPNISDLVKISKKDDSYGKWLLEITNYFNIKNITLCGISFGAFPILKSLLIDNKNIKQVFLISPAGIIHGNILASITKFLIPMKLFQLTKKNHFLKKCLNSIYNDFDSITFAYLKEVFLHFKMDFSPTPNFKTEDLATIKTPISIISSKKDFFVPGEKLKKKSEKGFNNLKNFIVLENAKHVPSLMVLEDAFTKLSETKKSDEN</sequence>
<gene>
    <name evidence="1" type="ORF">J3359_08785</name>
</gene>
<dbReference type="PANTHER" id="PTHR46438:SF2">
    <property type="entry name" value="ALPHA_BETA-HYDROLASES SUPERFAMILY PROTEIN"/>
    <property type="match status" value="1"/>
</dbReference>
<dbReference type="PANTHER" id="PTHR46438">
    <property type="entry name" value="ALPHA/BETA-HYDROLASES SUPERFAMILY PROTEIN"/>
    <property type="match status" value="1"/>
</dbReference>
<dbReference type="Pfam" id="PF03096">
    <property type="entry name" value="Ndr"/>
    <property type="match status" value="1"/>
</dbReference>
<organism evidence="1 2">
    <name type="scientific">Polaribacter cellanae</name>
    <dbReference type="NCBI Taxonomy" id="2818493"/>
    <lineage>
        <taxon>Bacteria</taxon>
        <taxon>Pseudomonadati</taxon>
        <taxon>Bacteroidota</taxon>
        <taxon>Flavobacteriia</taxon>
        <taxon>Flavobacteriales</taxon>
        <taxon>Flavobacteriaceae</taxon>
    </lineage>
</organism>
<protein>
    <submittedName>
        <fullName evidence="1">Alpha/beta hydrolase</fullName>
    </submittedName>
</protein>
<evidence type="ECO:0000313" key="2">
    <source>
        <dbReference type="Proteomes" id="UP000663920"/>
    </source>
</evidence>
<dbReference type="AlphaFoldDB" id="A0A975CSV4"/>
<proteinExistence type="predicted"/>
<evidence type="ECO:0000313" key="1">
    <source>
        <dbReference type="EMBL" id="QTE24339.1"/>
    </source>
</evidence>
<dbReference type="SUPFAM" id="SSF53474">
    <property type="entry name" value="alpha/beta-Hydrolases"/>
    <property type="match status" value="1"/>
</dbReference>
<dbReference type="GO" id="GO:0016787">
    <property type="term" value="F:hydrolase activity"/>
    <property type="evidence" value="ECO:0007669"/>
    <property type="project" value="UniProtKB-KW"/>
</dbReference>
<dbReference type="KEGG" id="pcea:J3359_08785"/>
<keyword evidence="2" id="KW-1185">Reference proteome</keyword>
<dbReference type="InterPro" id="IPR004142">
    <property type="entry name" value="NDRG"/>
</dbReference>
<name>A0A975CSV4_9FLAO</name>
<accession>A0A975CSV4</accession>
<dbReference type="Gene3D" id="3.40.50.1820">
    <property type="entry name" value="alpha/beta hydrolase"/>
    <property type="match status" value="1"/>
</dbReference>
<keyword evidence="1" id="KW-0378">Hydrolase</keyword>
<dbReference type="InterPro" id="IPR029058">
    <property type="entry name" value="AB_hydrolase_fold"/>
</dbReference>